<dbReference type="EMBL" id="KQ458981">
    <property type="protein sequence ID" value="KPJ04499.1"/>
    <property type="molecule type" value="Genomic_DNA"/>
</dbReference>
<organism evidence="1 2">
    <name type="scientific">Papilio xuthus</name>
    <name type="common">Asian swallowtail butterfly</name>
    <dbReference type="NCBI Taxonomy" id="66420"/>
    <lineage>
        <taxon>Eukaryota</taxon>
        <taxon>Metazoa</taxon>
        <taxon>Ecdysozoa</taxon>
        <taxon>Arthropoda</taxon>
        <taxon>Hexapoda</taxon>
        <taxon>Insecta</taxon>
        <taxon>Pterygota</taxon>
        <taxon>Neoptera</taxon>
        <taxon>Endopterygota</taxon>
        <taxon>Lepidoptera</taxon>
        <taxon>Glossata</taxon>
        <taxon>Ditrysia</taxon>
        <taxon>Papilionoidea</taxon>
        <taxon>Papilionidae</taxon>
        <taxon>Papilioninae</taxon>
        <taxon>Papilio</taxon>
    </lineage>
</organism>
<dbReference type="AlphaFoldDB" id="A0A194QGF4"/>
<evidence type="ECO:0000313" key="2">
    <source>
        <dbReference type="Proteomes" id="UP000053268"/>
    </source>
</evidence>
<keyword evidence="2" id="KW-1185">Reference proteome</keyword>
<accession>A0A194QGF4</accession>
<protein>
    <submittedName>
        <fullName evidence="1">Uncharacterized protein</fullName>
    </submittedName>
</protein>
<reference evidence="1 2" key="1">
    <citation type="journal article" date="2015" name="Nat. Commun.">
        <title>Outbred genome sequencing and CRISPR/Cas9 gene editing in butterflies.</title>
        <authorList>
            <person name="Li X."/>
            <person name="Fan D."/>
            <person name="Zhang W."/>
            <person name="Liu G."/>
            <person name="Zhang L."/>
            <person name="Zhao L."/>
            <person name="Fang X."/>
            <person name="Chen L."/>
            <person name="Dong Y."/>
            <person name="Chen Y."/>
            <person name="Ding Y."/>
            <person name="Zhao R."/>
            <person name="Feng M."/>
            <person name="Zhu Y."/>
            <person name="Feng Y."/>
            <person name="Jiang X."/>
            <person name="Zhu D."/>
            <person name="Xiang H."/>
            <person name="Feng X."/>
            <person name="Li S."/>
            <person name="Wang J."/>
            <person name="Zhang G."/>
            <person name="Kronforst M.R."/>
            <person name="Wang W."/>
        </authorList>
    </citation>
    <scope>NUCLEOTIDE SEQUENCE [LARGE SCALE GENOMIC DNA]</scope>
    <source>
        <strain evidence="1">Ya'a_city_454_Px</strain>
        <tissue evidence="1">Whole body</tissue>
    </source>
</reference>
<sequence length="349" mass="41014">MDEIKQIVENIVAKENNRNLIKGLNNIDQSSIDKAGFKTDKSTQTTKESYVLMSVSQDNDGYRYTTWKVLLDTENIFEMQRQSSKREISTQTTNENDFMNENCEYKILCNDSNESESDLKTKQFFINNFKSKKRKTIRKNNLNSSNYENNLNWRKNLCGDPNKKSYINCVTNLFSDRKSEREIFGFHDTETIILSPGNYQPNLINIPFCETPVATNIMLSKPHNRYIENYTCDENFYSVEEIKTKMFASNKTEDPNAQSMYKEVHIHVSEESLCSDNESRNKEIKHEFDNKSRKIILTKKPIKKISLEEYRKRLEEKANTSISNTYYRQNTREETTMYGYHDANAKQSN</sequence>
<proteinExistence type="predicted"/>
<evidence type="ECO:0000313" key="1">
    <source>
        <dbReference type="EMBL" id="KPJ04499.1"/>
    </source>
</evidence>
<dbReference type="Proteomes" id="UP000053268">
    <property type="component" value="Unassembled WGS sequence"/>
</dbReference>
<name>A0A194QGF4_PAPXU</name>
<gene>
    <name evidence="1" type="ORF">RR46_01964</name>
</gene>